<dbReference type="InterPro" id="IPR030395">
    <property type="entry name" value="GP_PDE_dom"/>
</dbReference>
<keyword evidence="4" id="KW-1185">Reference proteome</keyword>
<dbReference type="PROSITE" id="PS51704">
    <property type="entry name" value="GP_PDE"/>
    <property type="match status" value="1"/>
</dbReference>
<dbReference type="GO" id="GO:0046475">
    <property type="term" value="P:glycerophospholipid catabolic process"/>
    <property type="evidence" value="ECO:0007669"/>
    <property type="project" value="TreeGrafter"/>
</dbReference>
<sequence>MSRSLLVYFVKSGSGLFSKVKIRSLAVNNQVGSLDSFRVFTCNVNPTLSWCNRGPASVHSWIPVSGQAAGGFLYTSLSLELNSVCHVELDCRNESQLLQATAQLSIACSSEHDQGVVCLPLVGSGTSQTDELYIYYLFAHSYKTPDTKTPAPQSVHLTPVRVNANGFVDLSTSSWPTSTPILIGHAGAGAKHAHQGHGPFWPDNTICAFRRAEQLGLPMVECDATVTRGYQTVLLHHNFTVRLCAESRSGNDPCERTFTLDHTPDPPVDEKTTNLVISYSLSELRNLLGRGPCSSDGEFDKADCVPTHPAPLTMSDPLPDASGIQGQPLPELAASFRQTSTKLGFNVELKYPRETLLGKIARAAFLKQPINNQLAGPHSYFASINKFCDKILDTIWKHAGSRVVILSSFNADVCAVLRLKQTHLPVLFITRGGVPSNTEPPDMFHVDLRHQNLGVACSWAHVMDLAGVVTMGTLFGSNADEMAVSPEDSMQFSLDLAAKQLACFVYGLGVSEQKFLEKATQFGLTGIIIDHVDQYMQEHNMAK</sequence>
<reference evidence="3" key="1">
    <citation type="submission" date="2019-07" db="EMBL/GenBank/DDBJ databases">
        <title>Annotation for the trematode Paragonimus miyazaki's.</title>
        <authorList>
            <person name="Choi Y.-J."/>
        </authorList>
    </citation>
    <scope>NUCLEOTIDE SEQUENCE</scope>
    <source>
        <strain evidence="3">Japan</strain>
    </source>
</reference>
<evidence type="ECO:0000313" key="3">
    <source>
        <dbReference type="EMBL" id="KAF7232456.1"/>
    </source>
</evidence>
<dbReference type="PANTHER" id="PTHR22958:SF1">
    <property type="entry name" value="GLYCEROPHOSPHOCHOLINE PHOSPHODIESTERASE GPCPD1"/>
    <property type="match status" value="1"/>
</dbReference>
<evidence type="ECO:0000259" key="2">
    <source>
        <dbReference type="PROSITE" id="PS51704"/>
    </source>
</evidence>
<dbReference type="Gene3D" id="3.20.20.190">
    <property type="entry name" value="Phosphatidylinositol (PI) phosphodiesterase"/>
    <property type="match status" value="1"/>
</dbReference>
<evidence type="ECO:0000256" key="1">
    <source>
        <dbReference type="ARBA" id="ARBA00022801"/>
    </source>
</evidence>
<organism evidence="3 4">
    <name type="scientific">Paragonimus skrjabini miyazakii</name>
    <dbReference type="NCBI Taxonomy" id="59628"/>
    <lineage>
        <taxon>Eukaryota</taxon>
        <taxon>Metazoa</taxon>
        <taxon>Spiralia</taxon>
        <taxon>Lophotrochozoa</taxon>
        <taxon>Platyhelminthes</taxon>
        <taxon>Trematoda</taxon>
        <taxon>Digenea</taxon>
        <taxon>Plagiorchiida</taxon>
        <taxon>Troglotremata</taxon>
        <taxon>Troglotrematidae</taxon>
        <taxon>Paragonimus</taxon>
    </lineage>
</organism>
<dbReference type="InterPro" id="IPR017946">
    <property type="entry name" value="PLC-like_Pdiesterase_TIM-brl"/>
</dbReference>
<feature type="domain" description="GP-PDE" evidence="2">
    <location>
        <begin position="180"/>
        <end position="539"/>
    </location>
</feature>
<comment type="caution">
    <text evidence="3">The sequence shown here is derived from an EMBL/GenBank/DDBJ whole genome shotgun (WGS) entry which is preliminary data.</text>
</comment>
<protein>
    <recommendedName>
        <fullName evidence="2">GP-PDE domain-containing protein</fullName>
    </recommendedName>
</protein>
<gene>
    <name evidence="3" type="ORF">EG68_10371</name>
</gene>
<dbReference type="SUPFAM" id="SSF51695">
    <property type="entry name" value="PLC-like phosphodiesterases"/>
    <property type="match status" value="1"/>
</dbReference>
<name>A0A8S9Y945_9TREM</name>
<dbReference type="EMBL" id="JTDE01021796">
    <property type="protein sequence ID" value="KAF7232456.1"/>
    <property type="molecule type" value="Genomic_DNA"/>
</dbReference>
<dbReference type="AlphaFoldDB" id="A0A8S9Y945"/>
<proteinExistence type="predicted"/>
<dbReference type="InterPro" id="IPR051578">
    <property type="entry name" value="GDPD"/>
</dbReference>
<dbReference type="Pfam" id="PF03009">
    <property type="entry name" value="GDPD"/>
    <property type="match status" value="1"/>
</dbReference>
<dbReference type="OrthoDB" id="1058301at2759"/>
<accession>A0A8S9Y945</accession>
<evidence type="ECO:0000313" key="4">
    <source>
        <dbReference type="Proteomes" id="UP000822476"/>
    </source>
</evidence>
<dbReference type="Proteomes" id="UP000822476">
    <property type="component" value="Unassembled WGS sequence"/>
</dbReference>
<keyword evidence="1" id="KW-0378">Hydrolase</keyword>
<dbReference type="PANTHER" id="PTHR22958">
    <property type="entry name" value="GLYCEROPHOSPHORYL DIESTER PHOSPHODIESTERASE"/>
    <property type="match status" value="1"/>
</dbReference>
<dbReference type="GO" id="GO:0008081">
    <property type="term" value="F:phosphoric diester hydrolase activity"/>
    <property type="evidence" value="ECO:0007669"/>
    <property type="project" value="InterPro"/>
</dbReference>